<evidence type="ECO:0000256" key="4">
    <source>
        <dbReference type="ARBA" id="ARBA00022840"/>
    </source>
</evidence>
<dbReference type="InterPro" id="IPR004527">
    <property type="entry name" value="Glu-tRNA-ligase_bac/mito"/>
</dbReference>
<feature type="short sequence motif" description="'KMSKS' region" evidence="7">
    <location>
        <begin position="209"/>
        <end position="213"/>
    </location>
</feature>
<dbReference type="GO" id="GO:0005829">
    <property type="term" value="C:cytosol"/>
    <property type="evidence" value="ECO:0007669"/>
    <property type="project" value="TreeGrafter"/>
</dbReference>
<comment type="subcellular location">
    <subcellularLocation>
        <location evidence="7">Cytoplasm</location>
    </subcellularLocation>
</comment>
<dbReference type="EC" id="6.1.1.17" evidence="7"/>
<keyword evidence="5 7" id="KW-0648">Protein biosynthesis</keyword>
<dbReference type="Pfam" id="PF19269">
    <property type="entry name" value="Anticodon_2"/>
    <property type="match status" value="1"/>
</dbReference>
<evidence type="ECO:0000256" key="7">
    <source>
        <dbReference type="HAMAP-Rule" id="MF_00022"/>
    </source>
</evidence>
<dbReference type="InterPro" id="IPR033910">
    <property type="entry name" value="GluRS_core"/>
</dbReference>
<comment type="function">
    <text evidence="7">Catalyzes the attachment of glutamate to tRNA(Glu) in a two-step reaction: glutamate is first activated by ATP to form Glu-AMP and then transferred to the acceptor end of tRNA(Glu).</text>
</comment>
<keyword evidence="3 7" id="KW-0547">Nucleotide-binding</keyword>
<evidence type="ECO:0000313" key="11">
    <source>
        <dbReference type="Proteomes" id="UP000176222"/>
    </source>
</evidence>
<dbReference type="GO" id="GO:0000049">
    <property type="term" value="F:tRNA binding"/>
    <property type="evidence" value="ECO:0007669"/>
    <property type="project" value="InterPro"/>
</dbReference>
<sequence>MKPKIVTRIAPSPTGLFHIATARVALFNYLFARQNDGKFIFRIDDTDTERSTPTFTKDLIDSMNWLGLDYDEIYYQSQRTAIYKAKLEELLASDQIYWSQETEIKEGEKAEVLRFRNSGTKIIFEDIVHGSIEFDTAELGDFVVAKDLDTPLYHFASVVDDFLLGVTHVIRGEDHISNTPRQILMLEALGGSRPTYAHLPIILAPDKTKLSKRHHGQIAAVSEYRRLGYLSEAVVNFVAMLGWSPQSLKDDPNQEILSLADLLKKFDLSKTQKSGAILNIEKLDWLNREYLKKLTPTEFKKLAQEFLPTEFTTKSWYQEKIMDKLWPLIAERINRLGEITDLIKNGELDFFFVAPKPSAELLKTTEYLGEVEARLATLSADDFSAEKIKDVIWDFATEQGRGRVLWPLRVALSGLEKSPDPFTIAAILGQTETLTRLTYARTI</sequence>
<comment type="similarity">
    <text evidence="1 7">Belongs to the class-I aminoacyl-tRNA synthetase family. Glutamate--tRNA ligase type 1 subfamily.</text>
</comment>
<evidence type="ECO:0000256" key="1">
    <source>
        <dbReference type="ARBA" id="ARBA00007894"/>
    </source>
</evidence>
<protein>
    <recommendedName>
        <fullName evidence="7">Glutamate--tRNA ligase</fullName>
        <ecNumber evidence="7">6.1.1.17</ecNumber>
    </recommendedName>
    <alternativeName>
        <fullName evidence="7">Glutamyl-tRNA synthetase</fullName>
        <shortName evidence="7">GluRS</shortName>
    </alternativeName>
</protein>
<dbReference type="AlphaFoldDB" id="A0A1G2QFX8"/>
<evidence type="ECO:0000313" key="10">
    <source>
        <dbReference type="EMBL" id="OHA59283.1"/>
    </source>
</evidence>
<dbReference type="GO" id="GO:0005524">
    <property type="term" value="F:ATP binding"/>
    <property type="evidence" value="ECO:0007669"/>
    <property type="project" value="UniProtKB-UniRule"/>
</dbReference>
<evidence type="ECO:0000256" key="2">
    <source>
        <dbReference type="ARBA" id="ARBA00022598"/>
    </source>
</evidence>
<dbReference type="SUPFAM" id="SSF48163">
    <property type="entry name" value="An anticodon-binding domain of class I aminoacyl-tRNA synthetases"/>
    <property type="match status" value="1"/>
</dbReference>
<dbReference type="SUPFAM" id="SSF52374">
    <property type="entry name" value="Nucleotidylyl transferase"/>
    <property type="match status" value="1"/>
</dbReference>
<gene>
    <name evidence="7" type="primary">gltX</name>
    <name evidence="10" type="ORF">A2370_01905</name>
</gene>
<feature type="domain" description="Aminoacyl-tRNA synthetase class I anticodon-binding" evidence="9">
    <location>
        <begin position="301"/>
        <end position="440"/>
    </location>
</feature>
<dbReference type="InterPro" id="IPR014729">
    <property type="entry name" value="Rossmann-like_a/b/a_fold"/>
</dbReference>
<dbReference type="GO" id="GO:0008270">
    <property type="term" value="F:zinc ion binding"/>
    <property type="evidence" value="ECO:0007669"/>
    <property type="project" value="InterPro"/>
</dbReference>
<dbReference type="EMBL" id="MHTH01000002">
    <property type="protein sequence ID" value="OHA59283.1"/>
    <property type="molecule type" value="Genomic_DNA"/>
</dbReference>
<dbReference type="GO" id="GO:0006424">
    <property type="term" value="P:glutamyl-tRNA aminoacylation"/>
    <property type="evidence" value="ECO:0007669"/>
    <property type="project" value="UniProtKB-UniRule"/>
</dbReference>
<keyword evidence="4 7" id="KW-0067">ATP-binding</keyword>
<dbReference type="Proteomes" id="UP000176222">
    <property type="component" value="Unassembled WGS sequence"/>
</dbReference>
<dbReference type="InterPro" id="IPR045462">
    <property type="entry name" value="aa-tRNA-synth_I_cd-bd"/>
</dbReference>
<reference evidence="10 11" key="1">
    <citation type="journal article" date="2016" name="Nat. Commun.">
        <title>Thousands of microbial genomes shed light on interconnected biogeochemical processes in an aquifer system.</title>
        <authorList>
            <person name="Anantharaman K."/>
            <person name="Brown C.T."/>
            <person name="Hug L.A."/>
            <person name="Sharon I."/>
            <person name="Castelle C.J."/>
            <person name="Probst A.J."/>
            <person name="Thomas B.C."/>
            <person name="Singh A."/>
            <person name="Wilkins M.J."/>
            <person name="Karaoz U."/>
            <person name="Brodie E.L."/>
            <person name="Williams K.H."/>
            <person name="Hubbard S.S."/>
            <person name="Banfield J.F."/>
        </authorList>
    </citation>
    <scope>NUCLEOTIDE SEQUENCE [LARGE SCALE GENOMIC DNA]</scope>
</reference>
<comment type="caution">
    <text evidence="7">Lacks conserved residue(s) required for the propagation of feature annotation.</text>
</comment>
<dbReference type="Gene3D" id="1.10.10.350">
    <property type="match status" value="1"/>
</dbReference>
<feature type="domain" description="Glutamyl/glutaminyl-tRNA synthetase class Ib catalytic" evidence="8">
    <location>
        <begin position="102"/>
        <end position="285"/>
    </location>
</feature>
<comment type="catalytic activity">
    <reaction evidence="7">
        <text>tRNA(Glu) + L-glutamate + ATP = L-glutamyl-tRNA(Glu) + AMP + diphosphate</text>
        <dbReference type="Rhea" id="RHEA:23540"/>
        <dbReference type="Rhea" id="RHEA-COMP:9663"/>
        <dbReference type="Rhea" id="RHEA-COMP:9680"/>
        <dbReference type="ChEBI" id="CHEBI:29985"/>
        <dbReference type="ChEBI" id="CHEBI:30616"/>
        <dbReference type="ChEBI" id="CHEBI:33019"/>
        <dbReference type="ChEBI" id="CHEBI:78442"/>
        <dbReference type="ChEBI" id="CHEBI:78520"/>
        <dbReference type="ChEBI" id="CHEBI:456215"/>
        <dbReference type="EC" id="6.1.1.17"/>
    </reaction>
</comment>
<accession>A0A1G2QFX8</accession>
<keyword evidence="6 7" id="KW-0030">Aminoacyl-tRNA synthetase</keyword>
<dbReference type="InterPro" id="IPR020751">
    <property type="entry name" value="aa-tRNA-synth_I_codon-bd_sub2"/>
</dbReference>
<evidence type="ECO:0000256" key="3">
    <source>
        <dbReference type="ARBA" id="ARBA00022741"/>
    </source>
</evidence>
<comment type="caution">
    <text evidence="10">The sequence shown here is derived from an EMBL/GenBank/DDBJ whole genome shotgun (WGS) entry which is preliminary data.</text>
</comment>
<dbReference type="PRINTS" id="PR00987">
    <property type="entry name" value="TRNASYNTHGLU"/>
</dbReference>
<dbReference type="STRING" id="1802436.A2370_01905"/>
<dbReference type="GO" id="GO:0004818">
    <property type="term" value="F:glutamate-tRNA ligase activity"/>
    <property type="evidence" value="ECO:0007669"/>
    <property type="project" value="UniProtKB-UniRule"/>
</dbReference>
<dbReference type="InterPro" id="IPR000924">
    <property type="entry name" value="Glu/Gln-tRNA-synth"/>
</dbReference>
<dbReference type="Gene3D" id="3.40.50.620">
    <property type="entry name" value="HUPs"/>
    <property type="match status" value="2"/>
</dbReference>
<comment type="subunit">
    <text evidence="7">Monomer.</text>
</comment>
<keyword evidence="7" id="KW-0963">Cytoplasm</keyword>
<evidence type="ECO:0000256" key="6">
    <source>
        <dbReference type="ARBA" id="ARBA00023146"/>
    </source>
</evidence>
<dbReference type="InterPro" id="IPR049940">
    <property type="entry name" value="GluQ/Sye"/>
</dbReference>
<dbReference type="CDD" id="cd00808">
    <property type="entry name" value="GluRS_core"/>
    <property type="match status" value="1"/>
</dbReference>
<keyword evidence="2 7" id="KW-0436">Ligase</keyword>
<evidence type="ECO:0000259" key="8">
    <source>
        <dbReference type="Pfam" id="PF00749"/>
    </source>
</evidence>
<proteinExistence type="inferred from homology"/>
<organism evidence="10 11">
    <name type="scientific">Candidatus Vogelbacteria bacterium RIFOXYB1_FULL_42_16</name>
    <dbReference type="NCBI Taxonomy" id="1802436"/>
    <lineage>
        <taxon>Bacteria</taxon>
        <taxon>Candidatus Vogeliibacteriota</taxon>
    </lineage>
</organism>
<dbReference type="Pfam" id="PF00749">
    <property type="entry name" value="tRNA-synt_1c"/>
    <property type="match status" value="1"/>
</dbReference>
<evidence type="ECO:0000256" key="5">
    <source>
        <dbReference type="ARBA" id="ARBA00022917"/>
    </source>
</evidence>
<dbReference type="HAMAP" id="MF_00022">
    <property type="entry name" value="Glu_tRNA_synth_type1"/>
    <property type="match status" value="1"/>
</dbReference>
<evidence type="ECO:0000259" key="9">
    <source>
        <dbReference type="Pfam" id="PF19269"/>
    </source>
</evidence>
<dbReference type="InterPro" id="IPR008925">
    <property type="entry name" value="aa_tRNA-synth_I_cd-bd_sf"/>
</dbReference>
<dbReference type="InterPro" id="IPR020058">
    <property type="entry name" value="Glu/Gln-tRNA-synth_Ib_cat-dom"/>
</dbReference>
<feature type="binding site" evidence="7">
    <location>
        <position position="212"/>
    </location>
    <ligand>
        <name>ATP</name>
        <dbReference type="ChEBI" id="CHEBI:30616"/>
    </ligand>
</feature>
<dbReference type="PANTHER" id="PTHR43311:SF2">
    <property type="entry name" value="GLUTAMATE--TRNA LIGASE, MITOCHONDRIAL-RELATED"/>
    <property type="match status" value="1"/>
</dbReference>
<dbReference type="PANTHER" id="PTHR43311">
    <property type="entry name" value="GLUTAMATE--TRNA LIGASE"/>
    <property type="match status" value="1"/>
</dbReference>
<name>A0A1G2QFX8_9BACT</name>